<reference evidence="6" key="2">
    <citation type="journal article" date="2023" name="Front. Microbiol.">
        <title>Ralstonia chuxiongensis sp. nov., Ralstonia mojiangensis sp. nov., and Ralstonia soli sp. nov., isolated from tobacco fields, are three novel species in the family Burkholderiaceae.</title>
        <authorList>
            <person name="Lu C.H."/>
            <person name="Zhang Y.Y."/>
            <person name="Jiang N."/>
            <person name="Chen W."/>
            <person name="Shao X."/>
            <person name="Zhao Z.M."/>
            <person name="Lu W.L."/>
            <person name="Hu X."/>
            <person name="Xi Y.X."/>
            <person name="Zou S.Y."/>
            <person name="Wei Q.J."/>
            <person name="Lin Z.L."/>
            <person name="Gong L."/>
            <person name="Gai X.T."/>
            <person name="Zhang L.Q."/>
            <person name="Li J.Y."/>
            <person name="Jin Y."/>
            <person name="Xia Z.Y."/>
        </authorList>
    </citation>
    <scope>NUCLEOTIDE SEQUENCE</scope>
    <source>
        <strain evidence="6">21MJYT02-11</strain>
    </source>
</reference>
<dbReference type="EMBL" id="JAMXHT010000007">
    <property type="protein sequence ID" value="MCO5400276.1"/>
    <property type="molecule type" value="Genomic_DNA"/>
</dbReference>
<keyword evidence="3" id="KW-0964">Secreted</keyword>
<dbReference type="Pfam" id="PF00669">
    <property type="entry name" value="Flagellin_N"/>
    <property type="match status" value="1"/>
</dbReference>
<name>A0ABT1APR2_9RALS</name>
<dbReference type="InterPro" id="IPR046358">
    <property type="entry name" value="Flagellin_C"/>
</dbReference>
<evidence type="ECO:0000313" key="7">
    <source>
        <dbReference type="Proteomes" id="UP001162811"/>
    </source>
</evidence>
<reference evidence="6" key="1">
    <citation type="submission" date="2022-06" db="EMBL/GenBank/DDBJ databases">
        <authorList>
            <person name="Lu C.-H."/>
        </authorList>
    </citation>
    <scope>NUCLEOTIDE SEQUENCE</scope>
    <source>
        <strain evidence="6">21MJYT02-11</strain>
    </source>
</reference>
<evidence type="ECO:0000256" key="2">
    <source>
        <dbReference type="ARBA" id="ARBA00023143"/>
    </source>
</evidence>
<evidence type="ECO:0000259" key="5">
    <source>
        <dbReference type="Pfam" id="PF00700"/>
    </source>
</evidence>
<dbReference type="Proteomes" id="UP001162811">
    <property type="component" value="Unassembled WGS sequence"/>
</dbReference>
<dbReference type="Gene3D" id="1.20.1330.10">
    <property type="entry name" value="f41 fragment of flagellin, N-terminal domain"/>
    <property type="match status" value="1"/>
</dbReference>
<sequence length="276" mass="28196">MLSLNTNLSSLQTQQALNNSQSALQTSLQRLSTGLRINSAKDDAAGYAVSSQLTTTINSQNQGIANANNASSYLQTADSYLGQVENNLQQMRQLAVQANDGSLGTADLQNLGAVYDQLAGANAAIKTSANYNGNSLFTAAAATGVTFQTGQSATNDTVVAKTMNMTASITSAAGQITSNTGGADGTTAQNKVDADLASVQTARAAIGAQLQGISSNVSTLTSVNISLNAARSAITDTNYASETSNMTRQNILQQAGTAMLAQANSAPNSILSLLKG</sequence>
<keyword evidence="6" id="KW-0969">Cilium</keyword>
<gene>
    <name evidence="6" type="ORF">NG900_18925</name>
</gene>
<dbReference type="InterPro" id="IPR001029">
    <property type="entry name" value="Flagellin_N"/>
</dbReference>
<accession>A0ABT1APR2</accession>
<comment type="function">
    <text evidence="3">Flagellin is the subunit protein which polymerizes to form the filaments of bacterial flagella.</text>
</comment>
<keyword evidence="7" id="KW-1185">Reference proteome</keyword>
<dbReference type="InterPro" id="IPR001492">
    <property type="entry name" value="Flagellin"/>
</dbReference>
<organism evidence="6 7">
    <name type="scientific">Ralstonia soli</name>
    <dbReference type="NCBI Taxonomy" id="2953896"/>
    <lineage>
        <taxon>Bacteria</taxon>
        <taxon>Pseudomonadati</taxon>
        <taxon>Pseudomonadota</taxon>
        <taxon>Betaproteobacteria</taxon>
        <taxon>Burkholderiales</taxon>
        <taxon>Burkholderiaceae</taxon>
        <taxon>Ralstonia</taxon>
    </lineage>
</organism>
<protein>
    <recommendedName>
        <fullName evidence="3">Flagellin</fullName>
    </recommendedName>
</protein>
<evidence type="ECO:0000259" key="4">
    <source>
        <dbReference type="Pfam" id="PF00669"/>
    </source>
</evidence>
<comment type="similarity">
    <text evidence="1 3">Belongs to the bacterial flagellin family.</text>
</comment>
<dbReference type="PRINTS" id="PR00207">
    <property type="entry name" value="FLAGELLIN"/>
</dbReference>
<comment type="subcellular location">
    <subcellularLocation>
        <location evidence="3">Secreted</location>
    </subcellularLocation>
    <subcellularLocation>
        <location evidence="3">Bacterial flagellum</location>
    </subcellularLocation>
</comment>
<keyword evidence="6" id="KW-0282">Flagellum</keyword>
<comment type="caution">
    <text evidence="6">The sequence shown here is derived from an EMBL/GenBank/DDBJ whole genome shotgun (WGS) entry which is preliminary data.</text>
</comment>
<feature type="domain" description="Flagellin N-terminal" evidence="4">
    <location>
        <begin position="5"/>
        <end position="139"/>
    </location>
</feature>
<evidence type="ECO:0000256" key="1">
    <source>
        <dbReference type="ARBA" id="ARBA00005709"/>
    </source>
</evidence>
<evidence type="ECO:0000313" key="6">
    <source>
        <dbReference type="EMBL" id="MCO5400276.1"/>
    </source>
</evidence>
<dbReference type="InterPro" id="IPR042187">
    <property type="entry name" value="Flagellin_C_sub2"/>
</dbReference>
<keyword evidence="2 3" id="KW-0975">Bacterial flagellum</keyword>
<dbReference type="Pfam" id="PF00700">
    <property type="entry name" value="Flagellin_C"/>
    <property type="match status" value="1"/>
</dbReference>
<dbReference type="RefSeq" id="WP_252682907.1">
    <property type="nucleotide sequence ID" value="NZ_JAMXHT010000007.1"/>
</dbReference>
<proteinExistence type="inferred from homology"/>
<dbReference type="PANTHER" id="PTHR42792">
    <property type="entry name" value="FLAGELLIN"/>
    <property type="match status" value="1"/>
</dbReference>
<keyword evidence="6" id="KW-0966">Cell projection</keyword>
<dbReference type="Gene3D" id="6.10.280.190">
    <property type="match status" value="1"/>
</dbReference>
<feature type="domain" description="Flagellin C-terminal" evidence="5">
    <location>
        <begin position="191"/>
        <end position="274"/>
    </location>
</feature>
<dbReference type="Gene3D" id="6.10.10.10">
    <property type="entry name" value="Flagellar export chaperone, C-terminal domain"/>
    <property type="match status" value="1"/>
</dbReference>
<evidence type="ECO:0000256" key="3">
    <source>
        <dbReference type="RuleBase" id="RU362073"/>
    </source>
</evidence>
<dbReference type="PANTHER" id="PTHR42792:SF2">
    <property type="entry name" value="FLAGELLIN"/>
    <property type="match status" value="1"/>
</dbReference>
<dbReference type="SUPFAM" id="SSF64518">
    <property type="entry name" value="Phase 1 flagellin"/>
    <property type="match status" value="1"/>
</dbReference>